<dbReference type="CDD" id="cd18808">
    <property type="entry name" value="SF1_C_Upf1"/>
    <property type="match status" value="1"/>
</dbReference>
<sequence length="1124" mass="126795">MRKTEHGIIISAGDLSNHSACRHLTSLDLAAAHGFIEPPTYRDPSLAILQERGLEFELEYLSHLNEQGYSIFEPGVDETNAIERTISVMKSGVDIIYQASLKSEIWLGRADFLKKVDKPSNLGSWSYEVIDSKLANETRAGTILQICLYSELISEIQGIMPDQMHVMTPADGFSMHTFRLDDYLAYYRLIKNRLLSAIEPTDVELYPVPVAQCDICRWWQKCDQRRRDDDHLSFVAGLSGSQTSEINKWGVDTLEKLAGVALPLAQVPARGAIETYVRVREQARVQLQARETQVPVYELLPHNNLTGVSRLPEPSVGDIFFDFEGDPFVGRTGLEYLFGWVFADDDRYHKIWALNASEEKDAFETFVDLVMERWEAYPDLHIYHYTAYEPSALKRLMGKYATREAEIDKMLRGNIFIDIYSIVKQAIRAGIERYSLKELEVFYEFQRKMELRDASHHLRTFERLIETNHRDRIPEDTIQVIESYNHEDCLSTKNLRNWLETIRENLLGEGYEISRPQIGTGEASEVLTEHQQRVQELNDRLAHDVSINFEERSEEENARWLLANMLDWYRREKKAIWWEYFRILALSPEELIEEKAALSGLDFTGSRELDKKSVIDVYQYPAQDCDIRKGDILKNNDGSNAGTVEVIDLDACVIHIRKGPSIKDNHPISVFKHVQIDDTVKEQAIFRLATWVADNGIDSDGLFRSGRDLLLKNAPRVTQYYELSDDAQASAVDIVLALNQGVLPIQGPPGAGKSHTAANMIIALVAAGKKVGITALSHKVISGLLDKVIKTANEQNVELACVQKVKARSEHPNPRLLEVTTNERVLEALVTGQANIAAGTSWLWAREDFESVVDVLFVDEAGQLSLIDTLAVSLSAKNIVLLGDPQQLQQPQQGSHPEGTEVSALEHILNGQKTIPSDRGIFLDTTWRLHPEICAFTSELFYESRLGSKSHLIRQLLDGNTKYTGAGLWYEPVVHEGNQSFSLEEVSRVQEIVSELIKGDVFWTDGQNVRRVLTLSDIMVIAPYNAQVVGLESALPAGTHIGTVDKFQGQEAPVVIFSMSTSAPEDAPRGMEFLYSLNRLNVAVSRARSACILVASPRLFEPECKSPSQMRLANAFCRYIEMAR</sequence>
<evidence type="ECO:0000256" key="2">
    <source>
        <dbReference type="ARBA" id="ARBA00022801"/>
    </source>
</evidence>
<feature type="domain" description="DNA2/NAM7 helicase-like C-terminal" evidence="5">
    <location>
        <begin position="905"/>
        <end position="1096"/>
    </location>
</feature>
<proteinExistence type="predicted"/>
<dbReference type="SUPFAM" id="SSF52540">
    <property type="entry name" value="P-loop containing nucleoside triphosphate hydrolases"/>
    <property type="match status" value="1"/>
</dbReference>
<dbReference type="SUPFAM" id="SSF53098">
    <property type="entry name" value="Ribonuclease H-like"/>
    <property type="match status" value="1"/>
</dbReference>
<evidence type="ECO:0000259" key="6">
    <source>
        <dbReference type="Pfam" id="PF13482"/>
    </source>
</evidence>
<dbReference type="PANTHER" id="PTHR43788">
    <property type="entry name" value="DNA2/NAM7 HELICASE FAMILY MEMBER"/>
    <property type="match status" value="1"/>
</dbReference>
<evidence type="ECO:0000256" key="3">
    <source>
        <dbReference type="ARBA" id="ARBA00022806"/>
    </source>
</evidence>
<evidence type="ECO:0000313" key="7">
    <source>
        <dbReference type="EMBL" id="TKT92641.1"/>
    </source>
</evidence>
<dbReference type="Proteomes" id="UP000304900">
    <property type="component" value="Unassembled WGS sequence"/>
</dbReference>
<dbReference type="Pfam" id="PF13482">
    <property type="entry name" value="RNase_H_2"/>
    <property type="match status" value="1"/>
</dbReference>
<dbReference type="GO" id="GO:0043139">
    <property type="term" value="F:5'-3' DNA helicase activity"/>
    <property type="evidence" value="ECO:0007669"/>
    <property type="project" value="TreeGrafter"/>
</dbReference>
<dbReference type="OrthoDB" id="9757917at2"/>
<evidence type="ECO:0000259" key="5">
    <source>
        <dbReference type="Pfam" id="PF13087"/>
    </source>
</evidence>
<keyword evidence="3" id="KW-0347">Helicase</keyword>
<dbReference type="GO" id="GO:0016787">
    <property type="term" value="F:hydrolase activity"/>
    <property type="evidence" value="ECO:0007669"/>
    <property type="project" value="UniProtKB-KW"/>
</dbReference>
<evidence type="ECO:0000313" key="8">
    <source>
        <dbReference type="Proteomes" id="UP000304900"/>
    </source>
</evidence>
<dbReference type="GO" id="GO:0005524">
    <property type="term" value="F:ATP binding"/>
    <property type="evidence" value="ECO:0007669"/>
    <property type="project" value="UniProtKB-KW"/>
</dbReference>
<keyword evidence="4" id="KW-0067">ATP-binding</keyword>
<gene>
    <name evidence="7" type="ORF">FDK13_07445</name>
</gene>
<protein>
    <submittedName>
        <fullName evidence="7">TM0106 family RecB-like putative nuclease</fullName>
    </submittedName>
</protein>
<dbReference type="InterPro" id="IPR050534">
    <property type="entry name" value="Coronavir_polyprotein_1ab"/>
</dbReference>
<dbReference type="InterPro" id="IPR038720">
    <property type="entry name" value="YprB_RNase_H-like_dom"/>
</dbReference>
<dbReference type="EMBL" id="SZVO01000003">
    <property type="protein sequence ID" value="TKT92641.1"/>
    <property type="molecule type" value="Genomic_DNA"/>
</dbReference>
<keyword evidence="1" id="KW-0547">Nucleotide-binding</keyword>
<dbReference type="RefSeq" id="WP_137339369.1">
    <property type="nucleotide sequence ID" value="NZ_SZVO01000003.1"/>
</dbReference>
<keyword evidence="8" id="KW-1185">Reference proteome</keyword>
<dbReference type="InterPro" id="IPR027417">
    <property type="entry name" value="P-loop_NTPase"/>
</dbReference>
<dbReference type="AlphaFoldDB" id="A0A4U6D8H1"/>
<dbReference type="Pfam" id="PF13604">
    <property type="entry name" value="AAA_30"/>
    <property type="match status" value="1"/>
</dbReference>
<keyword evidence="2" id="KW-0378">Hydrolase</keyword>
<reference evidence="7 8" key="1">
    <citation type="submission" date="2019-05" db="EMBL/GenBank/DDBJ databases">
        <title>Dyadobacter AR-3-8 sp. nov., isolated from arctic soil.</title>
        <authorList>
            <person name="Chaudhary D.K."/>
        </authorList>
    </citation>
    <scope>NUCLEOTIDE SEQUENCE [LARGE SCALE GENOMIC DNA]</scope>
    <source>
        <strain evidence="7 8">AR-3-8</strain>
    </source>
</reference>
<accession>A0A4U6D8H1</accession>
<dbReference type="InterPro" id="IPR041679">
    <property type="entry name" value="DNA2/NAM7-like_C"/>
</dbReference>
<dbReference type="InterPro" id="IPR047187">
    <property type="entry name" value="SF1_C_Upf1"/>
</dbReference>
<dbReference type="Pfam" id="PF13087">
    <property type="entry name" value="AAA_12"/>
    <property type="match status" value="1"/>
</dbReference>
<dbReference type="InterPro" id="IPR019993">
    <property type="entry name" value="RecB_nuclease_TM0106_put"/>
</dbReference>
<dbReference type="NCBIfam" id="TIGR03491">
    <property type="entry name" value="TM0106 family RecB-like putative nuclease"/>
    <property type="match status" value="1"/>
</dbReference>
<dbReference type="Gene3D" id="3.40.50.300">
    <property type="entry name" value="P-loop containing nucleotide triphosphate hydrolases"/>
    <property type="match status" value="2"/>
</dbReference>
<evidence type="ECO:0000256" key="4">
    <source>
        <dbReference type="ARBA" id="ARBA00022840"/>
    </source>
</evidence>
<evidence type="ECO:0000256" key="1">
    <source>
        <dbReference type="ARBA" id="ARBA00022741"/>
    </source>
</evidence>
<dbReference type="InterPro" id="IPR012337">
    <property type="entry name" value="RNaseH-like_sf"/>
</dbReference>
<organism evidence="7 8">
    <name type="scientific">Dyadobacter frigoris</name>
    <dbReference type="NCBI Taxonomy" id="2576211"/>
    <lineage>
        <taxon>Bacteria</taxon>
        <taxon>Pseudomonadati</taxon>
        <taxon>Bacteroidota</taxon>
        <taxon>Cytophagia</taxon>
        <taxon>Cytophagales</taxon>
        <taxon>Spirosomataceae</taxon>
        <taxon>Dyadobacter</taxon>
    </lineage>
</organism>
<name>A0A4U6D8H1_9BACT</name>
<feature type="domain" description="YprB ribonuclease H-like" evidence="6">
    <location>
        <begin position="319"/>
        <end position="499"/>
    </location>
</feature>
<comment type="caution">
    <text evidence="7">The sequence shown here is derived from an EMBL/GenBank/DDBJ whole genome shotgun (WGS) entry which is preliminary data.</text>
</comment>
<dbReference type="PANTHER" id="PTHR43788:SF8">
    <property type="entry name" value="DNA-BINDING PROTEIN SMUBP-2"/>
    <property type="match status" value="1"/>
</dbReference>